<protein>
    <submittedName>
        <fullName evidence="2">Ig-like domain-containing protein</fullName>
    </submittedName>
</protein>
<accession>A0A9D1T922</accession>
<evidence type="ECO:0000259" key="1">
    <source>
        <dbReference type="SMART" id="SM00635"/>
    </source>
</evidence>
<dbReference type="Proteomes" id="UP000886889">
    <property type="component" value="Unassembled WGS sequence"/>
</dbReference>
<name>A0A9D1T922_9FIRM</name>
<reference evidence="2" key="2">
    <citation type="journal article" date="2021" name="PeerJ">
        <title>Extensive microbial diversity within the chicken gut microbiome revealed by metagenomics and culture.</title>
        <authorList>
            <person name="Gilroy R."/>
            <person name="Ravi A."/>
            <person name="Getino M."/>
            <person name="Pursley I."/>
            <person name="Horton D.L."/>
            <person name="Alikhan N.F."/>
            <person name="Baker D."/>
            <person name="Gharbi K."/>
            <person name="Hall N."/>
            <person name="Watson M."/>
            <person name="Adriaenssens E.M."/>
            <person name="Foster-Nyarko E."/>
            <person name="Jarju S."/>
            <person name="Secka A."/>
            <person name="Antonio M."/>
            <person name="Oren A."/>
            <person name="Chaudhuri R.R."/>
            <person name="La Ragione R."/>
            <person name="Hildebrand F."/>
            <person name="Pallen M.J."/>
        </authorList>
    </citation>
    <scope>NUCLEOTIDE SEQUENCE</scope>
    <source>
        <strain evidence="2">ChiBcec6-7307</strain>
    </source>
</reference>
<gene>
    <name evidence="2" type="ORF">IAC80_08455</name>
</gene>
<dbReference type="Gene3D" id="2.60.40.1080">
    <property type="match status" value="1"/>
</dbReference>
<reference evidence="2" key="1">
    <citation type="submission" date="2020-10" db="EMBL/GenBank/DDBJ databases">
        <authorList>
            <person name="Gilroy R."/>
        </authorList>
    </citation>
    <scope>NUCLEOTIDE SEQUENCE</scope>
    <source>
        <strain evidence="2">ChiBcec6-7307</strain>
    </source>
</reference>
<dbReference type="SMART" id="SM00635">
    <property type="entry name" value="BID_2"/>
    <property type="match status" value="1"/>
</dbReference>
<dbReference type="AlphaFoldDB" id="A0A9D1T922"/>
<dbReference type="InterPro" id="IPR008964">
    <property type="entry name" value="Invasin/intimin_cell_adhesion"/>
</dbReference>
<evidence type="ECO:0000313" key="3">
    <source>
        <dbReference type="Proteomes" id="UP000886889"/>
    </source>
</evidence>
<dbReference type="EMBL" id="DVOS01000070">
    <property type="protein sequence ID" value="HIV23950.1"/>
    <property type="molecule type" value="Genomic_DNA"/>
</dbReference>
<proteinExistence type="predicted"/>
<sequence>MITAKNAGKAKITVKSGKKKFTVTVTVPKTKTTAIKNVPSKLSMKKGKSYTLKAKTVPSKSDEKITYKSSNKKVVTVNAKGRLKALKKGTAVITVKSGKKKVTCKVTVK</sequence>
<organism evidence="2 3">
    <name type="scientific">Candidatus Merdiplasma excrementigallinarum</name>
    <dbReference type="NCBI Taxonomy" id="2840864"/>
    <lineage>
        <taxon>Bacteria</taxon>
        <taxon>Bacillati</taxon>
        <taxon>Bacillota</taxon>
        <taxon>Clostridia</taxon>
        <taxon>Lachnospirales</taxon>
        <taxon>Lachnospiraceae</taxon>
        <taxon>Lachnospiraceae incertae sedis</taxon>
        <taxon>Candidatus Merdiplasma</taxon>
    </lineage>
</organism>
<evidence type="ECO:0000313" key="2">
    <source>
        <dbReference type="EMBL" id="HIV23950.1"/>
    </source>
</evidence>
<comment type="caution">
    <text evidence="2">The sequence shown here is derived from an EMBL/GenBank/DDBJ whole genome shotgun (WGS) entry which is preliminary data.</text>
</comment>
<dbReference type="Pfam" id="PF02368">
    <property type="entry name" value="Big_2"/>
    <property type="match status" value="1"/>
</dbReference>
<dbReference type="InterPro" id="IPR003343">
    <property type="entry name" value="Big_2"/>
</dbReference>
<feature type="domain" description="BIG2" evidence="1">
    <location>
        <begin position="31"/>
        <end position="107"/>
    </location>
</feature>
<dbReference type="SUPFAM" id="SSF49373">
    <property type="entry name" value="Invasin/intimin cell-adhesion fragments"/>
    <property type="match status" value="1"/>
</dbReference>